<keyword evidence="5" id="KW-0862">Zinc</keyword>
<dbReference type="GeneID" id="28734806"/>
<dbReference type="GO" id="GO:0008270">
    <property type="term" value="F:zinc ion binding"/>
    <property type="evidence" value="ECO:0007669"/>
    <property type="project" value="UniProtKB-KW"/>
</dbReference>
<evidence type="ECO:0000259" key="9">
    <source>
        <dbReference type="PROSITE" id="PS50157"/>
    </source>
</evidence>
<dbReference type="PROSITE" id="PS00028">
    <property type="entry name" value="ZINC_FINGER_C2H2_1"/>
    <property type="match status" value="1"/>
</dbReference>
<evidence type="ECO:0000256" key="7">
    <source>
        <dbReference type="PROSITE-ProRule" id="PRU00042"/>
    </source>
</evidence>
<dbReference type="FunFam" id="3.30.160.60:FF:002343">
    <property type="entry name" value="Zinc finger protein 33A"/>
    <property type="match status" value="1"/>
</dbReference>
<dbReference type="Proteomes" id="UP000038010">
    <property type="component" value="Unassembled WGS sequence"/>
</dbReference>
<sequence length="422" mass="45601">MDVRNHPRERVFSILNDNDCPSFVIRQRESSSPKSAAPAKAIHQERPSLYRYAQYTRTSSFSSTASTPPLLRFDSSSSKSSESSMDSSPSPITPAYQFGDPNALGYDNVLRQDLTGYIPSPSTITPFMESQLMIAPSLSDPFNQKALLPQAPSQYPILPAPTHQDIAQLPTPVSSNNSASASVAKTSPVTSAAAPPTGKKNKYPCPYAQSHSCSATFTTSGHAARHGKKHTGEKGVHCPICNKAFTRKDNMKQHERTHKNHAGSGSDNPRRSKAAASRDVQRSKQMKKEDSEDTASSDPTTSSSSNFKRSPISDQTSIESTGPELPLLMPDTAFFTETNPMLLPQQPLPTVFSADSIYPALTDDSLTINNTLPSALDSRLAPLGSGNVPMPPSLIRGFSDLDTLAQAAESFDPSYQQTIQPL</sequence>
<protein>
    <submittedName>
        <fullName evidence="10">Nutrient and stress factor 1</fullName>
    </submittedName>
</protein>
<feature type="compositionally biased region" description="Basic and acidic residues" evidence="8">
    <location>
        <begin position="279"/>
        <end position="290"/>
    </location>
</feature>
<dbReference type="SUPFAM" id="SSF57667">
    <property type="entry name" value="beta-beta-alpha zinc fingers"/>
    <property type="match status" value="1"/>
</dbReference>
<dbReference type="GO" id="GO:0000785">
    <property type="term" value="C:chromatin"/>
    <property type="evidence" value="ECO:0007669"/>
    <property type="project" value="TreeGrafter"/>
</dbReference>
<feature type="domain" description="C2H2-type" evidence="9">
    <location>
        <begin position="236"/>
        <end position="263"/>
    </location>
</feature>
<evidence type="ECO:0000256" key="2">
    <source>
        <dbReference type="ARBA" id="ARBA00022723"/>
    </source>
</evidence>
<dbReference type="InterPro" id="IPR013087">
    <property type="entry name" value="Znf_C2H2_type"/>
</dbReference>
<proteinExistence type="predicted"/>
<dbReference type="RefSeq" id="XP_017996371.1">
    <property type="nucleotide sequence ID" value="XM_018142926.1"/>
</dbReference>
<dbReference type="PANTHER" id="PTHR40626">
    <property type="entry name" value="MIP31509P"/>
    <property type="match status" value="1"/>
</dbReference>
<accession>A0A0N0NJ19</accession>
<dbReference type="GO" id="GO:0000981">
    <property type="term" value="F:DNA-binding transcription factor activity, RNA polymerase II-specific"/>
    <property type="evidence" value="ECO:0007669"/>
    <property type="project" value="InterPro"/>
</dbReference>
<feature type="compositionally biased region" description="Low complexity" evidence="8">
    <location>
        <begin position="75"/>
        <end position="90"/>
    </location>
</feature>
<feature type="domain" description="C2H2-type" evidence="9">
    <location>
        <begin position="203"/>
        <end position="235"/>
    </location>
</feature>
<evidence type="ECO:0000256" key="5">
    <source>
        <dbReference type="ARBA" id="ARBA00022833"/>
    </source>
</evidence>
<comment type="caution">
    <text evidence="10">The sequence shown here is derived from an EMBL/GenBank/DDBJ whole genome shotgun (WGS) entry which is preliminary data.</text>
</comment>
<organism evidence="10 11">
    <name type="scientific">Cyphellophora attinorum</name>
    <dbReference type="NCBI Taxonomy" id="1664694"/>
    <lineage>
        <taxon>Eukaryota</taxon>
        <taxon>Fungi</taxon>
        <taxon>Dikarya</taxon>
        <taxon>Ascomycota</taxon>
        <taxon>Pezizomycotina</taxon>
        <taxon>Eurotiomycetes</taxon>
        <taxon>Chaetothyriomycetidae</taxon>
        <taxon>Chaetothyriales</taxon>
        <taxon>Cyphellophoraceae</taxon>
        <taxon>Cyphellophora</taxon>
    </lineage>
</organism>
<name>A0A0N0NJ19_9EURO</name>
<dbReference type="EMBL" id="LFJN01000031">
    <property type="protein sequence ID" value="KPI36408.1"/>
    <property type="molecule type" value="Genomic_DNA"/>
</dbReference>
<dbReference type="InterPro" id="IPR051059">
    <property type="entry name" value="VerF-like"/>
</dbReference>
<evidence type="ECO:0000313" key="10">
    <source>
        <dbReference type="EMBL" id="KPI36408.1"/>
    </source>
</evidence>
<dbReference type="Gene3D" id="3.30.160.60">
    <property type="entry name" value="Classic Zinc Finger"/>
    <property type="match status" value="1"/>
</dbReference>
<keyword evidence="11" id="KW-1185">Reference proteome</keyword>
<dbReference type="VEuPathDB" id="FungiDB:AB675_2916"/>
<evidence type="ECO:0000256" key="6">
    <source>
        <dbReference type="ARBA" id="ARBA00023242"/>
    </source>
</evidence>
<feature type="compositionally biased region" description="Low complexity" evidence="8">
    <location>
        <begin position="173"/>
        <end position="184"/>
    </location>
</feature>
<feature type="compositionally biased region" description="Polar residues" evidence="8">
    <location>
        <begin position="306"/>
        <end position="320"/>
    </location>
</feature>
<evidence type="ECO:0000256" key="8">
    <source>
        <dbReference type="SAM" id="MobiDB-lite"/>
    </source>
</evidence>
<dbReference type="InterPro" id="IPR036236">
    <property type="entry name" value="Znf_C2H2_sf"/>
</dbReference>
<comment type="subcellular location">
    <subcellularLocation>
        <location evidence="1">Nucleus</location>
    </subcellularLocation>
</comment>
<gene>
    <name evidence="10" type="ORF">AB675_2916</name>
</gene>
<feature type="region of interest" description="Disordered" evidence="8">
    <location>
        <begin position="59"/>
        <end position="98"/>
    </location>
</feature>
<feature type="compositionally biased region" description="Low complexity" evidence="8">
    <location>
        <begin position="294"/>
        <end position="305"/>
    </location>
</feature>
<evidence type="ECO:0000256" key="3">
    <source>
        <dbReference type="ARBA" id="ARBA00022737"/>
    </source>
</evidence>
<evidence type="ECO:0000256" key="4">
    <source>
        <dbReference type="ARBA" id="ARBA00022771"/>
    </source>
</evidence>
<dbReference type="Pfam" id="PF00096">
    <property type="entry name" value="zf-C2H2"/>
    <property type="match status" value="1"/>
</dbReference>
<dbReference type="AlphaFoldDB" id="A0A0N0NJ19"/>
<reference evidence="10 11" key="1">
    <citation type="submission" date="2015-06" db="EMBL/GenBank/DDBJ databases">
        <title>Draft genome of the ant-associated black yeast Phialophora attae CBS 131958.</title>
        <authorList>
            <person name="Moreno L.F."/>
            <person name="Stielow B.J."/>
            <person name="de Hoog S."/>
            <person name="Vicente V.A."/>
            <person name="Weiss V.A."/>
            <person name="de Vries M."/>
            <person name="Cruz L.M."/>
            <person name="Souza E.M."/>
        </authorList>
    </citation>
    <scope>NUCLEOTIDE SEQUENCE [LARGE SCALE GENOMIC DNA]</scope>
    <source>
        <strain evidence="10 11">CBS 131958</strain>
    </source>
</reference>
<feature type="region of interest" description="Disordered" evidence="8">
    <location>
        <begin position="250"/>
        <end position="325"/>
    </location>
</feature>
<evidence type="ECO:0000313" key="11">
    <source>
        <dbReference type="Proteomes" id="UP000038010"/>
    </source>
</evidence>
<dbReference type="PANTHER" id="PTHR40626:SF11">
    <property type="entry name" value="ZINC FINGER PROTEIN YPR022C"/>
    <property type="match status" value="1"/>
</dbReference>
<dbReference type="GO" id="GO:0005634">
    <property type="term" value="C:nucleus"/>
    <property type="evidence" value="ECO:0007669"/>
    <property type="project" value="UniProtKB-SubCell"/>
</dbReference>
<dbReference type="SMART" id="SM00355">
    <property type="entry name" value="ZnF_C2H2"/>
    <property type="match status" value="2"/>
</dbReference>
<keyword evidence="3" id="KW-0677">Repeat</keyword>
<dbReference type="OrthoDB" id="6365676at2759"/>
<dbReference type="GO" id="GO:0000978">
    <property type="term" value="F:RNA polymerase II cis-regulatory region sequence-specific DNA binding"/>
    <property type="evidence" value="ECO:0007669"/>
    <property type="project" value="InterPro"/>
</dbReference>
<keyword evidence="6" id="KW-0539">Nucleus</keyword>
<dbReference type="STRING" id="1664694.A0A0N0NJ19"/>
<evidence type="ECO:0000256" key="1">
    <source>
        <dbReference type="ARBA" id="ARBA00004123"/>
    </source>
</evidence>
<feature type="region of interest" description="Disordered" evidence="8">
    <location>
        <begin position="173"/>
        <end position="198"/>
    </location>
</feature>
<keyword evidence="4 7" id="KW-0863">Zinc-finger</keyword>
<keyword evidence="2" id="KW-0479">Metal-binding</keyword>
<dbReference type="PROSITE" id="PS50157">
    <property type="entry name" value="ZINC_FINGER_C2H2_2"/>
    <property type="match status" value="2"/>
</dbReference>